<sequence length="115" mass="12914">MQNTNGEDINIEFASLSLQPFTNCSDVNSTIDAYISSMREMQHDGVFMDGIGLESHFRVPNLSLVRTILENFATLELPIWLTEVDISKTLDKDAQAILLRGIGGQRIEEDLQISR</sequence>
<comment type="similarity">
    <text evidence="1">Belongs to the glycosyl hydrolase 10 (cellulase F) family.</text>
</comment>
<keyword evidence="3" id="KW-0119">Carbohydrate metabolism</keyword>
<keyword evidence="2" id="KW-0378">Hydrolase</keyword>
<protein>
    <recommendedName>
        <fullName evidence="5">GH10 domain-containing protein</fullName>
    </recommendedName>
</protein>
<dbReference type="Proteomes" id="UP000188354">
    <property type="component" value="Chromosome LG01"/>
</dbReference>
<dbReference type="AlphaFoldDB" id="A0A1J7HZ56"/>
<dbReference type="Gene3D" id="3.20.20.80">
    <property type="entry name" value="Glycosidases"/>
    <property type="match status" value="1"/>
</dbReference>
<dbReference type="PROSITE" id="PS51760">
    <property type="entry name" value="GH10_2"/>
    <property type="match status" value="1"/>
</dbReference>
<keyword evidence="4" id="KW-0624">Polysaccharide degradation</keyword>
<dbReference type="InterPro" id="IPR017853">
    <property type="entry name" value="GH"/>
</dbReference>
<feature type="domain" description="GH10" evidence="5">
    <location>
        <begin position="1"/>
        <end position="115"/>
    </location>
</feature>
<accession>A0A1J7HZ56</accession>
<evidence type="ECO:0000313" key="6">
    <source>
        <dbReference type="EMBL" id="OIW18045.1"/>
    </source>
</evidence>
<proteinExistence type="inferred from homology"/>
<dbReference type="EMBL" id="CM007361">
    <property type="protein sequence ID" value="OIW18045.1"/>
    <property type="molecule type" value="Genomic_DNA"/>
</dbReference>
<evidence type="ECO:0000259" key="5">
    <source>
        <dbReference type="PROSITE" id="PS51760"/>
    </source>
</evidence>
<reference evidence="6 7" key="1">
    <citation type="journal article" date="2017" name="Plant Biotechnol. J.">
        <title>A comprehensive draft genome sequence for lupin (Lupinus angustifolius), an emerging health food: insights into plant-microbe interactions and legume evolution.</title>
        <authorList>
            <person name="Hane J.K."/>
            <person name="Ming Y."/>
            <person name="Kamphuis L.G."/>
            <person name="Nelson M.N."/>
            <person name="Garg G."/>
            <person name="Atkins C.A."/>
            <person name="Bayer P.E."/>
            <person name="Bravo A."/>
            <person name="Bringans S."/>
            <person name="Cannon S."/>
            <person name="Edwards D."/>
            <person name="Foley R."/>
            <person name="Gao L.L."/>
            <person name="Harrison M.J."/>
            <person name="Huang W."/>
            <person name="Hurgobin B."/>
            <person name="Li S."/>
            <person name="Liu C.W."/>
            <person name="McGrath A."/>
            <person name="Morahan G."/>
            <person name="Murray J."/>
            <person name="Weller J."/>
            <person name="Jian J."/>
            <person name="Singh K.B."/>
        </authorList>
    </citation>
    <scope>NUCLEOTIDE SEQUENCE [LARGE SCALE GENOMIC DNA]</scope>
    <source>
        <strain evidence="7">cv. Tanjil</strain>
        <tissue evidence="6">Whole plant</tissue>
    </source>
</reference>
<dbReference type="PANTHER" id="PTHR31490">
    <property type="entry name" value="GLYCOSYL HYDROLASE"/>
    <property type="match status" value="1"/>
</dbReference>
<evidence type="ECO:0000313" key="7">
    <source>
        <dbReference type="Proteomes" id="UP000188354"/>
    </source>
</evidence>
<evidence type="ECO:0000256" key="2">
    <source>
        <dbReference type="ARBA" id="ARBA00022801"/>
    </source>
</evidence>
<dbReference type="InterPro" id="IPR044846">
    <property type="entry name" value="GH10"/>
</dbReference>
<name>A0A1J7HZ56_LUPAN</name>
<dbReference type="Gramene" id="OIW18045">
    <property type="protein sequence ID" value="OIW18045"/>
    <property type="gene ID" value="TanjilG_07536"/>
</dbReference>
<dbReference type="InterPro" id="IPR001000">
    <property type="entry name" value="GH10_dom"/>
</dbReference>
<evidence type="ECO:0000256" key="3">
    <source>
        <dbReference type="ARBA" id="ARBA00023277"/>
    </source>
</evidence>
<dbReference type="SUPFAM" id="SSF51445">
    <property type="entry name" value="(Trans)glycosidases"/>
    <property type="match status" value="1"/>
</dbReference>
<dbReference type="GO" id="GO:0031176">
    <property type="term" value="F:endo-1,4-beta-xylanase activity"/>
    <property type="evidence" value="ECO:0007669"/>
    <property type="project" value="UniProtKB-ARBA"/>
</dbReference>
<evidence type="ECO:0000256" key="4">
    <source>
        <dbReference type="ARBA" id="ARBA00023326"/>
    </source>
</evidence>
<keyword evidence="7" id="KW-1185">Reference proteome</keyword>
<dbReference type="Pfam" id="PF00331">
    <property type="entry name" value="Glyco_hydro_10"/>
    <property type="match status" value="1"/>
</dbReference>
<dbReference type="GO" id="GO:0000272">
    <property type="term" value="P:polysaccharide catabolic process"/>
    <property type="evidence" value="ECO:0007669"/>
    <property type="project" value="UniProtKB-KW"/>
</dbReference>
<gene>
    <name evidence="6" type="ORF">TanjilG_07536</name>
</gene>
<evidence type="ECO:0000256" key="1">
    <source>
        <dbReference type="ARBA" id="ARBA00007495"/>
    </source>
</evidence>
<dbReference type="PANTHER" id="PTHR31490:SF3">
    <property type="entry name" value="GLYCOSYL HYDROLASE FAMILY 10 PROTEIN"/>
    <property type="match status" value="1"/>
</dbReference>
<organism evidence="6 7">
    <name type="scientific">Lupinus angustifolius</name>
    <name type="common">Narrow-leaved blue lupine</name>
    <dbReference type="NCBI Taxonomy" id="3871"/>
    <lineage>
        <taxon>Eukaryota</taxon>
        <taxon>Viridiplantae</taxon>
        <taxon>Streptophyta</taxon>
        <taxon>Embryophyta</taxon>
        <taxon>Tracheophyta</taxon>
        <taxon>Spermatophyta</taxon>
        <taxon>Magnoliopsida</taxon>
        <taxon>eudicotyledons</taxon>
        <taxon>Gunneridae</taxon>
        <taxon>Pentapetalae</taxon>
        <taxon>rosids</taxon>
        <taxon>fabids</taxon>
        <taxon>Fabales</taxon>
        <taxon>Fabaceae</taxon>
        <taxon>Papilionoideae</taxon>
        <taxon>50 kb inversion clade</taxon>
        <taxon>genistoids sensu lato</taxon>
        <taxon>core genistoids</taxon>
        <taxon>Genisteae</taxon>
        <taxon>Lupinus</taxon>
    </lineage>
</organism>
<dbReference type="STRING" id="3871.A0A1J7HZ56"/>